<protein>
    <submittedName>
        <fullName evidence="1">Uncharacterized protein</fullName>
    </submittedName>
</protein>
<evidence type="ECO:0000313" key="2">
    <source>
        <dbReference type="Proteomes" id="UP001431783"/>
    </source>
</evidence>
<keyword evidence="2" id="KW-1185">Reference proteome</keyword>
<evidence type="ECO:0000313" key="1">
    <source>
        <dbReference type="EMBL" id="KAK9872033.1"/>
    </source>
</evidence>
<reference evidence="1 2" key="1">
    <citation type="submission" date="2023-03" db="EMBL/GenBank/DDBJ databases">
        <title>Genome insight into feeding habits of ladybird beetles.</title>
        <authorList>
            <person name="Li H.-S."/>
            <person name="Huang Y.-H."/>
            <person name="Pang H."/>
        </authorList>
    </citation>
    <scope>NUCLEOTIDE SEQUENCE [LARGE SCALE GENOMIC DNA]</scope>
    <source>
        <strain evidence="1">SYSU_2023b</strain>
        <tissue evidence="1">Whole body</tissue>
    </source>
</reference>
<dbReference type="AlphaFoldDB" id="A0AAW1TP13"/>
<gene>
    <name evidence="1" type="ORF">WA026_015282</name>
</gene>
<proteinExistence type="predicted"/>
<dbReference type="EMBL" id="JARQZJ010000008">
    <property type="protein sequence ID" value="KAK9872033.1"/>
    <property type="molecule type" value="Genomic_DNA"/>
</dbReference>
<accession>A0AAW1TP13</accession>
<organism evidence="1 2">
    <name type="scientific">Henosepilachna vigintioctopunctata</name>
    <dbReference type="NCBI Taxonomy" id="420089"/>
    <lineage>
        <taxon>Eukaryota</taxon>
        <taxon>Metazoa</taxon>
        <taxon>Ecdysozoa</taxon>
        <taxon>Arthropoda</taxon>
        <taxon>Hexapoda</taxon>
        <taxon>Insecta</taxon>
        <taxon>Pterygota</taxon>
        <taxon>Neoptera</taxon>
        <taxon>Endopterygota</taxon>
        <taxon>Coleoptera</taxon>
        <taxon>Polyphaga</taxon>
        <taxon>Cucujiformia</taxon>
        <taxon>Coccinelloidea</taxon>
        <taxon>Coccinellidae</taxon>
        <taxon>Epilachninae</taxon>
        <taxon>Epilachnini</taxon>
        <taxon>Henosepilachna</taxon>
    </lineage>
</organism>
<name>A0AAW1TP13_9CUCU</name>
<sequence length="115" mass="13337">MFDRHFPTITERVTSGTCNKVPADPAIRRIKNQLNFLYTASRVRPEYRSIYTKKKEEYDGTLQRSKQKYYGNVIKNYTNKSKATWNIIKTLRGAESIESKLLTGNPATVVNDFLK</sequence>
<comment type="caution">
    <text evidence="1">The sequence shown here is derived from an EMBL/GenBank/DDBJ whole genome shotgun (WGS) entry which is preliminary data.</text>
</comment>
<dbReference type="Proteomes" id="UP001431783">
    <property type="component" value="Unassembled WGS sequence"/>
</dbReference>